<reference evidence="2 3" key="1">
    <citation type="journal article" date="2019" name="Int. J. Syst. Evol. Microbiol.">
        <title>The Global Catalogue of Microorganisms (GCM) 10K type strain sequencing project: providing services to taxonomists for standard genome sequencing and annotation.</title>
        <authorList>
            <consortium name="The Broad Institute Genomics Platform"/>
            <consortium name="The Broad Institute Genome Sequencing Center for Infectious Disease"/>
            <person name="Wu L."/>
            <person name="Ma J."/>
        </authorList>
    </citation>
    <scope>NUCLEOTIDE SEQUENCE [LARGE SCALE GENOMIC DNA]</scope>
    <source>
        <strain evidence="2 3">JCM 3367</strain>
    </source>
</reference>
<dbReference type="EMBL" id="BAAARY010000005">
    <property type="protein sequence ID" value="GAA2518257.1"/>
    <property type="molecule type" value="Genomic_DNA"/>
</dbReference>
<keyword evidence="3" id="KW-1185">Reference proteome</keyword>
<dbReference type="InterPro" id="IPR045970">
    <property type="entry name" value="DUF5926"/>
</dbReference>
<evidence type="ECO:0000313" key="2">
    <source>
        <dbReference type="EMBL" id="GAA2518257.1"/>
    </source>
</evidence>
<evidence type="ECO:0000259" key="1">
    <source>
        <dbReference type="Pfam" id="PF19348"/>
    </source>
</evidence>
<dbReference type="Pfam" id="PF19348">
    <property type="entry name" value="DUF5926"/>
    <property type="match status" value="1"/>
</dbReference>
<gene>
    <name evidence="2" type="ORF">GCM10010201_13910</name>
</gene>
<accession>A0ABN3NBB8</accession>
<protein>
    <submittedName>
        <fullName evidence="2">DUF5926 family protein</fullName>
    </submittedName>
</protein>
<comment type="caution">
    <text evidence="2">The sequence shown here is derived from an EMBL/GenBank/DDBJ whole genome shotgun (WGS) entry which is preliminary data.</text>
</comment>
<organism evidence="2 3">
    <name type="scientific">Pilimelia columellifera subsp. columellifera</name>
    <dbReference type="NCBI Taxonomy" id="706583"/>
    <lineage>
        <taxon>Bacteria</taxon>
        <taxon>Bacillati</taxon>
        <taxon>Actinomycetota</taxon>
        <taxon>Actinomycetes</taxon>
        <taxon>Micromonosporales</taxon>
        <taxon>Micromonosporaceae</taxon>
        <taxon>Pilimelia</taxon>
    </lineage>
</organism>
<name>A0ABN3NBB8_9ACTN</name>
<dbReference type="RefSeq" id="WP_425565516.1">
    <property type="nucleotide sequence ID" value="NZ_BAAARY010000005.1"/>
</dbReference>
<feature type="domain" description="DUF5926" evidence="1">
    <location>
        <begin position="34"/>
        <end position="300"/>
    </location>
</feature>
<sequence>MSKRRKNPASKSNARAAAAVPKRVKLRDIFVARPFEGLADEAEWIALRELVPAATAPLTLVPELAAKHSDRTVVLASVLPGAAPAMSRADGTILIGLQRHQQSGDISRDLAAALISALETEPGTQVVAPSLPGEGPRLPDVIVDGELEVTVHDGFGFWLAEGAGDDPQTAAVLDQANAAIFPTVRLAARRGAYWCLAGDKAHVRLVLTDDEDHALAALARLAAAGELALGEGTRFAGMFRAHGRLAPVWDLPADVEAGQWEASVTAFADRYAKALADGAPVTADERRARQGLLGRQLALR</sequence>
<evidence type="ECO:0000313" key="3">
    <source>
        <dbReference type="Proteomes" id="UP001499978"/>
    </source>
</evidence>
<proteinExistence type="predicted"/>
<dbReference type="Proteomes" id="UP001499978">
    <property type="component" value="Unassembled WGS sequence"/>
</dbReference>